<dbReference type="InterPro" id="IPR011009">
    <property type="entry name" value="Kinase-like_dom_sf"/>
</dbReference>
<organism evidence="12 13">
    <name type="scientific">Dunaliella salina</name>
    <name type="common">Green alga</name>
    <name type="synonym">Protococcus salinus</name>
    <dbReference type="NCBI Taxonomy" id="3046"/>
    <lineage>
        <taxon>Eukaryota</taxon>
        <taxon>Viridiplantae</taxon>
        <taxon>Chlorophyta</taxon>
        <taxon>core chlorophytes</taxon>
        <taxon>Chlorophyceae</taxon>
        <taxon>CS clade</taxon>
        <taxon>Chlamydomonadales</taxon>
        <taxon>Dunaliellaceae</taxon>
        <taxon>Dunaliella</taxon>
    </lineage>
</organism>
<dbReference type="InterPro" id="IPR017441">
    <property type="entry name" value="Protein_kinase_ATP_BS"/>
</dbReference>
<dbReference type="SUPFAM" id="SSF51206">
    <property type="entry name" value="cAMP-binding domain-like"/>
    <property type="match status" value="2"/>
</dbReference>
<sequence length="599" mass="66310">GGGPLGRLLHLSIPSKPVSFSKTSTKCQVCALQRRILTCLQSSLLWSHLLDEETRQIVASHMYERAVPAGELLIQVGETGPSAAQLFVVKSGKFEVLEDRDGVLMRVNTKKEGSYFGEVGLLYDCPRSATVSATTDAVVWVLERSIFRWYVQAEAEQDYCQRLVFLNSVPLLSNLSRDQKAMISNALVEEVYEAGQNVVSAGEVGDKFYIVKEGEAMVLAGGREANRLFKSDTFGEACLGSGGRPQPRKGRHKHKEPQASLTNNLNRDAVPCGKHQALMGRCTSSQQHAGRLFLKAVNQRMARLHPKLPAIYKRPTAEIIIRSQQVLPATLPGTSLSIPNRNTKSSTTETVAIGHLDEVLELQGGGASLEVIIEGQVLGEGAFSRVLQVSEESTGRQFAMKQNKKSACMKCPRHLYQEQHISRCMCLHPFCLRQFASFKDAEHLYFLFELMPNGDCMDVLVAEAKVIKVDGIKMWQGLSEELTRFYVGGVILAFEYMHGKHIIYRDLKPENILIDAQGYPKLGDMGFAKVLAPAAHTYTFCGTPGYVAPESIIGRGYNQSVDYWTLGVLLYVLLAARQPFASPKTQVWLLPASCIPLEW</sequence>
<keyword evidence="7" id="KW-0142">cGMP-binding</keyword>
<evidence type="ECO:0000256" key="1">
    <source>
        <dbReference type="ARBA" id="ARBA00022527"/>
    </source>
</evidence>
<evidence type="ECO:0000256" key="9">
    <source>
        <dbReference type="SAM" id="MobiDB-lite"/>
    </source>
</evidence>
<dbReference type="PANTHER" id="PTHR24353:SF139">
    <property type="match status" value="1"/>
</dbReference>
<dbReference type="PROSITE" id="PS00107">
    <property type="entry name" value="PROTEIN_KINASE_ATP"/>
    <property type="match status" value="1"/>
</dbReference>
<feature type="binding site" evidence="8">
    <location>
        <position position="401"/>
    </location>
    <ligand>
        <name>ATP</name>
        <dbReference type="ChEBI" id="CHEBI:30616"/>
    </ligand>
</feature>
<keyword evidence="1" id="KW-0723">Serine/threonine-protein kinase</keyword>
<dbReference type="SMART" id="SM00100">
    <property type="entry name" value="cNMP"/>
    <property type="match status" value="2"/>
</dbReference>
<evidence type="ECO:0000256" key="5">
    <source>
        <dbReference type="ARBA" id="ARBA00022777"/>
    </source>
</evidence>
<evidence type="ECO:0000313" key="13">
    <source>
        <dbReference type="Proteomes" id="UP000815325"/>
    </source>
</evidence>
<dbReference type="PROSITE" id="PS50042">
    <property type="entry name" value="CNMP_BINDING_3"/>
    <property type="match status" value="2"/>
</dbReference>
<keyword evidence="3" id="KW-0808">Transferase</keyword>
<feature type="domain" description="Protein kinase" evidence="10">
    <location>
        <begin position="372"/>
        <end position="599"/>
    </location>
</feature>
<proteinExistence type="predicted"/>
<dbReference type="SUPFAM" id="SSF56112">
    <property type="entry name" value="Protein kinase-like (PK-like)"/>
    <property type="match status" value="1"/>
</dbReference>
<dbReference type="CDD" id="cd00038">
    <property type="entry name" value="CAP_ED"/>
    <property type="match status" value="2"/>
</dbReference>
<keyword evidence="5" id="KW-0418">Kinase</keyword>
<dbReference type="InterPro" id="IPR018488">
    <property type="entry name" value="cNMP-bd_CS"/>
</dbReference>
<dbReference type="PROSITE" id="PS50011">
    <property type="entry name" value="PROTEIN_KINASE_DOM"/>
    <property type="match status" value="1"/>
</dbReference>
<dbReference type="PROSITE" id="PS00889">
    <property type="entry name" value="CNMP_BINDING_2"/>
    <property type="match status" value="1"/>
</dbReference>
<name>A0ABQ7H6R4_DUNSA</name>
<evidence type="ECO:0000259" key="11">
    <source>
        <dbReference type="PROSITE" id="PS50042"/>
    </source>
</evidence>
<comment type="caution">
    <text evidence="12">The sequence shown here is derived from an EMBL/GenBank/DDBJ whole genome shotgun (WGS) entry which is preliminary data.</text>
</comment>
<dbReference type="Gene3D" id="3.30.200.20">
    <property type="entry name" value="Phosphorylase Kinase, domain 1"/>
    <property type="match status" value="1"/>
</dbReference>
<keyword evidence="13" id="KW-1185">Reference proteome</keyword>
<dbReference type="InterPro" id="IPR000595">
    <property type="entry name" value="cNMP-bd_dom"/>
</dbReference>
<dbReference type="Pfam" id="PF00069">
    <property type="entry name" value="Pkinase"/>
    <property type="match status" value="1"/>
</dbReference>
<keyword evidence="6 8" id="KW-0067">ATP-binding</keyword>
<keyword evidence="4 8" id="KW-0547">Nucleotide-binding</keyword>
<evidence type="ECO:0000256" key="2">
    <source>
        <dbReference type="ARBA" id="ARBA00022535"/>
    </source>
</evidence>
<evidence type="ECO:0000313" key="12">
    <source>
        <dbReference type="EMBL" id="KAF5842551.1"/>
    </source>
</evidence>
<dbReference type="PROSITE" id="PS00108">
    <property type="entry name" value="PROTEIN_KINASE_ST"/>
    <property type="match status" value="1"/>
</dbReference>
<dbReference type="PROSITE" id="PS00888">
    <property type="entry name" value="CNMP_BINDING_1"/>
    <property type="match status" value="1"/>
</dbReference>
<evidence type="ECO:0000256" key="8">
    <source>
        <dbReference type="PROSITE-ProRule" id="PRU10141"/>
    </source>
</evidence>
<dbReference type="PANTHER" id="PTHR24353">
    <property type="entry name" value="CYCLIC NUCLEOTIDE-DEPENDENT PROTEIN KINASE"/>
    <property type="match status" value="1"/>
</dbReference>
<dbReference type="InterPro" id="IPR018490">
    <property type="entry name" value="cNMP-bd_dom_sf"/>
</dbReference>
<feature type="non-terminal residue" evidence="12">
    <location>
        <position position="1"/>
    </location>
</feature>
<feature type="domain" description="Cyclic nucleotide-binding" evidence="11">
    <location>
        <begin position="50"/>
        <end position="148"/>
    </location>
</feature>
<feature type="region of interest" description="Disordered" evidence="9">
    <location>
        <begin position="240"/>
        <end position="259"/>
    </location>
</feature>
<gene>
    <name evidence="12" type="ORF">DUNSADRAFT_6401</name>
</gene>
<feature type="compositionally biased region" description="Basic residues" evidence="9">
    <location>
        <begin position="246"/>
        <end position="255"/>
    </location>
</feature>
<reference evidence="12" key="1">
    <citation type="submission" date="2017-08" db="EMBL/GenBank/DDBJ databases">
        <authorList>
            <person name="Polle J.E."/>
            <person name="Barry K."/>
            <person name="Cushman J."/>
            <person name="Schmutz J."/>
            <person name="Tran D."/>
            <person name="Hathwaick L.T."/>
            <person name="Yim W.C."/>
            <person name="Jenkins J."/>
            <person name="Mckie-Krisberg Z.M."/>
            <person name="Prochnik S."/>
            <person name="Lindquist E."/>
            <person name="Dockter R.B."/>
            <person name="Adam C."/>
            <person name="Molina H."/>
            <person name="Bunkerborg J."/>
            <person name="Jin E."/>
            <person name="Buchheim M."/>
            <person name="Magnuson J."/>
        </authorList>
    </citation>
    <scope>NUCLEOTIDE SEQUENCE</scope>
    <source>
        <strain evidence="12">CCAP 19/18</strain>
    </source>
</reference>
<dbReference type="Gene3D" id="1.10.510.10">
    <property type="entry name" value="Transferase(Phosphotransferase) domain 1"/>
    <property type="match status" value="1"/>
</dbReference>
<keyword evidence="2" id="KW-0140">cGMP</keyword>
<evidence type="ECO:0000256" key="6">
    <source>
        <dbReference type="ARBA" id="ARBA00022840"/>
    </source>
</evidence>
<evidence type="ECO:0000256" key="4">
    <source>
        <dbReference type="ARBA" id="ARBA00022741"/>
    </source>
</evidence>
<dbReference type="Pfam" id="PF00027">
    <property type="entry name" value="cNMP_binding"/>
    <property type="match status" value="1"/>
</dbReference>
<accession>A0ABQ7H6R4</accession>
<dbReference type="InterPro" id="IPR000719">
    <property type="entry name" value="Prot_kinase_dom"/>
</dbReference>
<evidence type="ECO:0000256" key="7">
    <source>
        <dbReference type="ARBA" id="ARBA00022992"/>
    </source>
</evidence>
<dbReference type="InterPro" id="IPR008271">
    <property type="entry name" value="Ser/Thr_kinase_AS"/>
</dbReference>
<feature type="domain" description="Cyclic nucleotide-binding" evidence="11">
    <location>
        <begin position="171"/>
        <end position="246"/>
    </location>
</feature>
<dbReference type="Proteomes" id="UP000815325">
    <property type="component" value="Unassembled WGS sequence"/>
</dbReference>
<dbReference type="EMBL" id="MU069459">
    <property type="protein sequence ID" value="KAF5842551.1"/>
    <property type="molecule type" value="Genomic_DNA"/>
</dbReference>
<dbReference type="InterPro" id="IPR014710">
    <property type="entry name" value="RmlC-like_jellyroll"/>
</dbReference>
<evidence type="ECO:0000259" key="10">
    <source>
        <dbReference type="PROSITE" id="PS50011"/>
    </source>
</evidence>
<dbReference type="Gene3D" id="2.60.120.10">
    <property type="entry name" value="Jelly Rolls"/>
    <property type="match status" value="2"/>
</dbReference>
<evidence type="ECO:0000256" key="3">
    <source>
        <dbReference type="ARBA" id="ARBA00022679"/>
    </source>
</evidence>
<protein>
    <submittedName>
        <fullName evidence="12">Kinase-like domain-containing protein</fullName>
    </submittedName>
</protein>
<dbReference type="SMART" id="SM00220">
    <property type="entry name" value="S_TKc"/>
    <property type="match status" value="1"/>
</dbReference>